<dbReference type="Pfam" id="PF22725">
    <property type="entry name" value="GFO_IDH_MocA_C3"/>
    <property type="match status" value="1"/>
</dbReference>
<dbReference type="Gene3D" id="3.30.360.10">
    <property type="entry name" value="Dihydrodipicolinate Reductase, domain 2"/>
    <property type="match status" value="1"/>
</dbReference>
<dbReference type="RefSeq" id="WP_379722396.1">
    <property type="nucleotide sequence ID" value="NZ_JBHRYJ010000001.1"/>
</dbReference>
<evidence type="ECO:0000259" key="2">
    <source>
        <dbReference type="Pfam" id="PF22725"/>
    </source>
</evidence>
<dbReference type="InterPro" id="IPR036291">
    <property type="entry name" value="NAD(P)-bd_dom_sf"/>
</dbReference>
<evidence type="ECO:0000259" key="1">
    <source>
        <dbReference type="Pfam" id="PF01408"/>
    </source>
</evidence>
<evidence type="ECO:0000313" key="3">
    <source>
        <dbReference type="EMBL" id="MFC3674865.1"/>
    </source>
</evidence>
<dbReference type="SUPFAM" id="SSF51735">
    <property type="entry name" value="NAD(P)-binding Rossmann-fold domains"/>
    <property type="match status" value="1"/>
</dbReference>
<sequence length="306" mass="34550">MRVLVVGLGVQGHKRRRFAGDDYVASVDPVNPEADYKAIEDVPLSSYDAVMCCIPDEPKHGVLTYLIESGKHVLVEKPLWTPKIEDIASLEALARRRQVVCYTAYNHRFEPHFVRMRALLDSGELGNVYSCRMFYGNGTARLVRDSEWRDRGAGVLPDLGSHLLDTCRFWFGDMDDDFNLKSAHCFENRAADHVTIGCESMRPRIELEMTLLSWRNHFTCDIFAENGSAHIESLCKWGPSVFTHRRRVLPSGRPPESAQTLVQDDPTWALEYSHFKALCHRNAEADLSGDLWLAGALERLAGGMLA</sequence>
<keyword evidence="4" id="KW-1185">Reference proteome</keyword>
<dbReference type="PANTHER" id="PTHR43708">
    <property type="entry name" value="CONSERVED EXPRESSED OXIDOREDUCTASE (EUROFUNG)"/>
    <property type="match status" value="1"/>
</dbReference>
<dbReference type="SUPFAM" id="SSF55347">
    <property type="entry name" value="Glyceraldehyde-3-phosphate dehydrogenase-like, C-terminal domain"/>
    <property type="match status" value="1"/>
</dbReference>
<dbReference type="InterPro" id="IPR055170">
    <property type="entry name" value="GFO_IDH_MocA-like_dom"/>
</dbReference>
<reference evidence="4" key="1">
    <citation type="journal article" date="2019" name="Int. J. Syst. Evol. Microbiol.">
        <title>The Global Catalogue of Microorganisms (GCM) 10K type strain sequencing project: providing services to taxonomists for standard genome sequencing and annotation.</title>
        <authorList>
            <consortium name="The Broad Institute Genomics Platform"/>
            <consortium name="The Broad Institute Genome Sequencing Center for Infectious Disease"/>
            <person name="Wu L."/>
            <person name="Ma J."/>
        </authorList>
    </citation>
    <scope>NUCLEOTIDE SEQUENCE [LARGE SCALE GENOMIC DNA]</scope>
    <source>
        <strain evidence="4">KCTC 42182</strain>
    </source>
</reference>
<accession>A0ABV7VBT6</accession>
<gene>
    <name evidence="3" type="ORF">ACFOOQ_04865</name>
</gene>
<dbReference type="InterPro" id="IPR051317">
    <property type="entry name" value="Gfo/Idh/MocA_oxidoreduct"/>
</dbReference>
<dbReference type="InterPro" id="IPR000683">
    <property type="entry name" value="Gfo/Idh/MocA-like_OxRdtase_N"/>
</dbReference>
<feature type="domain" description="GFO/IDH/MocA-like oxidoreductase" evidence="2">
    <location>
        <begin position="113"/>
        <end position="228"/>
    </location>
</feature>
<organism evidence="3 4">
    <name type="scientific">Ferrovibrio xuzhouensis</name>
    <dbReference type="NCBI Taxonomy" id="1576914"/>
    <lineage>
        <taxon>Bacteria</taxon>
        <taxon>Pseudomonadati</taxon>
        <taxon>Pseudomonadota</taxon>
        <taxon>Alphaproteobacteria</taxon>
        <taxon>Rhodospirillales</taxon>
        <taxon>Rhodospirillaceae</taxon>
        <taxon>Ferrovibrio</taxon>
    </lineage>
</organism>
<dbReference type="PANTHER" id="PTHR43708:SF1">
    <property type="entry name" value="GALACTOSE_LACTOSE METABOLISM REGULATORY PROTEIN GAL80"/>
    <property type="match status" value="1"/>
</dbReference>
<dbReference type="Proteomes" id="UP001595711">
    <property type="component" value="Unassembled WGS sequence"/>
</dbReference>
<comment type="caution">
    <text evidence="3">The sequence shown here is derived from an EMBL/GenBank/DDBJ whole genome shotgun (WGS) entry which is preliminary data.</text>
</comment>
<dbReference type="Gene3D" id="3.40.50.720">
    <property type="entry name" value="NAD(P)-binding Rossmann-like Domain"/>
    <property type="match status" value="1"/>
</dbReference>
<dbReference type="Pfam" id="PF01408">
    <property type="entry name" value="GFO_IDH_MocA"/>
    <property type="match status" value="1"/>
</dbReference>
<feature type="domain" description="Gfo/Idh/MocA-like oxidoreductase N-terminal" evidence="1">
    <location>
        <begin position="35"/>
        <end position="104"/>
    </location>
</feature>
<dbReference type="EMBL" id="JBHRYJ010000001">
    <property type="protein sequence ID" value="MFC3674865.1"/>
    <property type="molecule type" value="Genomic_DNA"/>
</dbReference>
<evidence type="ECO:0000313" key="4">
    <source>
        <dbReference type="Proteomes" id="UP001595711"/>
    </source>
</evidence>
<protein>
    <submittedName>
        <fullName evidence="3">Gfo/Idh/MocA family protein</fullName>
    </submittedName>
</protein>
<name>A0ABV7VBT6_9PROT</name>
<proteinExistence type="predicted"/>